<dbReference type="EMBL" id="CP072133">
    <property type="protein sequence ID" value="QTH71937.1"/>
    <property type="molecule type" value="Genomic_DNA"/>
</dbReference>
<evidence type="ECO:0000313" key="2">
    <source>
        <dbReference type="Proteomes" id="UP000664904"/>
    </source>
</evidence>
<dbReference type="SUPFAM" id="SSF52777">
    <property type="entry name" value="CoA-dependent acyltransferases"/>
    <property type="match status" value="1"/>
</dbReference>
<dbReference type="PANTHER" id="PTHR38474">
    <property type="entry name" value="SLR0299 PROTEIN"/>
    <property type="match status" value="1"/>
</dbReference>
<dbReference type="AlphaFoldDB" id="A0A975HLH3"/>
<sequence>MPIFIFTMSQLTEIDLNSWSRKEHFNFFNEFAQPYFNVCVSLNMKLPYQYCKSHSISFSSAYVHALGLAINDYELHANADQR</sequence>
<dbReference type="KEGG" id="pxi:J5O05_03175"/>
<dbReference type="PANTHER" id="PTHR38474:SF1">
    <property type="entry name" value="SLR0299 PROTEIN"/>
    <property type="match status" value="1"/>
</dbReference>
<reference evidence="1" key="1">
    <citation type="submission" date="2021-03" db="EMBL/GenBank/DDBJ databases">
        <title>Complete Genome of Pseudoalteromonas xiamenensis STKMTI.2, a new potential marine bacterium producing anti-Vibrio compounds.</title>
        <authorList>
            <person name="Handayani D.P."/>
            <person name="Isnansetyo A."/>
            <person name="Istiqomah I."/>
            <person name="Jumina J."/>
        </authorList>
    </citation>
    <scope>NUCLEOTIDE SEQUENCE</scope>
    <source>
        <strain evidence="1">STKMTI.2</strain>
    </source>
</reference>
<dbReference type="InterPro" id="IPR001707">
    <property type="entry name" value="Cmp_AcTrfase"/>
</dbReference>
<protein>
    <recommendedName>
        <fullName evidence="3">Chloramphenicol acetyltransferase</fullName>
    </recommendedName>
</protein>
<dbReference type="Gene3D" id="3.30.559.10">
    <property type="entry name" value="Chloramphenicol acetyltransferase-like domain"/>
    <property type="match status" value="1"/>
</dbReference>
<organism evidence="1 2">
    <name type="scientific">Pseudoalteromonas xiamenensis</name>
    <dbReference type="NCBI Taxonomy" id="882626"/>
    <lineage>
        <taxon>Bacteria</taxon>
        <taxon>Pseudomonadati</taxon>
        <taxon>Pseudomonadota</taxon>
        <taxon>Gammaproteobacteria</taxon>
        <taxon>Alteromonadales</taxon>
        <taxon>Pseudoalteromonadaceae</taxon>
        <taxon>Pseudoalteromonas</taxon>
    </lineage>
</organism>
<accession>A0A975HLH3</accession>
<gene>
    <name evidence="1" type="ORF">J5O05_03175</name>
</gene>
<dbReference type="InterPro" id="IPR023213">
    <property type="entry name" value="CAT-like_dom_sf"/>
</dbReference>
<dbReference type="Proteomes" id="UP000664904">
    <property type="component" value="Chromosome"/>
</dbReference>
<evidence type="ECO:0008006" key="3">
    <source>
        <dbReference type="Google" id="ProtNLM"/>
    </source>
</evidence>
<proteinExistence type="predicted"/>
<keyword evidence="2" id="KW-1185">Reference proteome</keyword>
<dbReference type="Pfam" id="PF00302">
    <property type="entry name" value="CAT"/>
    <property type="match status" value="1"/>
</dbReference>
<name>A0A975HLH3_9GAMM</name>
<evidence type="ECO:0000313" key="1">
    <source>
        <dbReference type="EMBL" id="QTH71937.1"/>
    </source>
</evidence>
<dbReference type="GO" id="GO:0008811">
    <property type="term" value="F:chloramphenicol O-acetyltransferase activity"/>
    <property type="evidence" value="ECO:0007669"/>
    <property type="project" value="InterPro"/>
</dbReference>